<keyword evidence="3 7" id="KW-0812">Transmembrane</keyword>
<evidence type="ECO:0000256" key="4">
    <source>
        <dbReference type="ARBA" id="ARBA00022989"/>
    </source>
</evidence>
<evidence type="ECO:0000256" key="6">
    <source>
        <dbReference type="SAM" id="MobiDB-lite"/>
    </source>
</evidence>
<organism evidence="8 9">
    <name type="scientific">Caenispirillum salinarum AK4</name>
    <dbReference type="NCBI Taxonomy" id="1238182"/>
    <lineage>
        <taxon>Bacteria</taxon>
        <taxon>Pseudomonadati</taxon>
        <taxon>Pseudomonadota</taxon>
        <taxon>Alphaproteobacteria</taxon>
        <taxon>Rhodospirillales</taxon>
        <taxon>Novispirillaceae</taxon>
        <taxon>Caenispirillum</taxon>
    </lineage>
</organism>
<gene>
    <name evidence="8" type="ORF">C882_1931</name>
</gene>
<sequence>MSKARDSRGREAERPREIPRRGWKDVAMRVKTELGDDNISIVAAGVAFFSLLSVFPALAAILTIYGLFASPEQVTTQIQAISGALPDSAQQVISQQLQRLASASSSALGIGAIIGLLAAIWSSSKGMKALVGGVDIAYDERDERGFVRKTAIILGLTVAAILFVIVSLVLIAAVPALVGSLGLPSTLQWIVSLGRWPLLIVLVMGALAVIYRVAPDRDKARWQWVTPGSVIAALLWVAASVLFSLYVRYFGSYNESYGSLAGVVVLMMWLYLSAFIVLLGAEINAELERQTKHDTTHGRREPLGRRGAHAADTVGEGA</sequence>
<protein>
    <submittedName>
        <fullName evidence="8">Ribonuclease BN</fullName>
    </submittedName>
</protein>
<dbReference type="PANTHER" id="PTHR30213">
    <property type="entry name" value="INNER MEMBRANE PROTEIN YHJD"/>
    <property type="match status" value="1"/>
</dbReference>
<evidence type="ECO:0000313" key="8">
    <source>
        <dbReference type="EMBL" id="EKV27002.1"/>
    </source>
</evidence>
<dbReference type="PANTHER" id="PTHR30213:SF0">
    <property type="entry name" value="UPF0761 MEMBRANE PROTEIN YIHY"/>
    <property type="match status" value="1"/>
</dbReference>
<dbReference type="RefSeq" id="WP_009542327.1">
    <property type="nucleotide sequence ID" value="NZ_ANHY01000021.1"/>
</dbReference>
<name>K9GPE8_9PROT</name>
<dbReference type="eggNOG" id="COG1295">
    <property type="taxonomic scope" value="Bacteria"/>
</dbReference>
<accession>K9GPE8</accession>
<feature type="transmembrane region" description="Helical" evidence="7">
    <location>
        <begin position="196"/>
        <end position="214"/>
    </location>
</feature>
<dbReference type="NCBIfam" id="TIGR00765">
    <property type="entry name" value="yihY_not_rbn"/>
    <property type="match status" value="1"/>
</dbReference>
<feature type="transmembrane region" description="Helical" evidence="7">
    <location>
        <begin position="39"/>
        <end position="68"/>
    </location>
</feature>
<dbReference type="PATRIC" id="fig|1238182.3.peg.3885"/>
<keyword evidence="2" id="KW-1003">Cell membrane</keyword>
<feature type="transmembrane region" description="Helical" evidence="7">
    <location>
        <begin position="100"/>
        <end position="121"/>
    </location>
</feature>
<evidence type="ECO:0000256" key="1">
    <source>
        <dbReference type="ARBA" id="ARBA00004651"/>
    </source>
</evidence>
<dbReference type="InterPro" id="IPR017039">
    <property type="entry name" value="Virul_fac_BrkB"/>
</dbReference>
<proteinExistence type="predicted"/>
<feature type="transmembrane region" description="Helical" evidence="7">
    <location>
        <begin position="259"/>
        <end position="281"/>
    </location>
</feature>
<dbReference type="AlphaFoldDB" id="K9GPE8"/>
<keyword evidence="5 7" id="KW-0472">Membrane</keyword>
<keyword evidence="4 7" id="KW-1133">Transmembrane helix</keyword>
<keyword evidence="9" id="KW-1185">Reference proteome</keyword>
<feature type="compositionally biased region" description="Basic and acidic residues" evidence="6">
    <location>
        <begin position="290"/>
        <end position="304"/>
    </location>
</feature>
<dbReference type="Pfam" id="PF03631">
    <property type="entry name" value="Virul_fac_BrkB"/>
    <property type="match status" value="1"/>
</dbReference>
<dbReference type="GO" id="GO:0005886">
    <property type="term" value="C:plasma membrane"/>
    <property type="evidence" value="ECO:0007669"/>
    <property type="project" value="UniProtKB-SubCell"/>
</dbReference>
<feature type="region of interest" description="Disordered" evidence="6">
    <location>
        <begin position="290"/>
        <end position="318"/>
    </location>
</feature>
<evidence type="ECO:0000256" key="2">
    <source>
        <dbReference type="ARBA" id="ARBA00022475"/>
    </source>
</evidence>
<comment type="caution">
    <text evidence="8">The sequence shown here is derived from an EMBL/GenBank/DDBJ whole genome shotgun (WGS) entry which is preliminary data.</text>
</comment>
<evidence type="ECO:0000256" key="7">
    <source>
        <dbReference type="SAM" id="Phobius"/>
    </source>
</evidence>
<comment type="subcellular location">
    <subcellularLocation>
        <location evidence="1">Cell membrane</location>
        <topology evidence="1">Multi-pass membrane protein</topology>
    </subcellularLocation>
</comment>
<dbReference type="Proteomes" id="UP000009881">
    <property type="component" value="Unassembled WGS sequence"/>
</dbReference>
<evidence type="ECO:0000256" key="3">
    <source>
        <dbReference type="ARBA" id="ARBA00022692"/>
    </source>
</evidence>
<dbReference type="EMBL" id="ANHY01000021">
    <property type="protein sequence ID" value="EKV27002.1"/>
    <property type="molecule type" value="Genomic_DNA"/>
</dbReference>
<dbReference type="STRING" id="1238182.C882_1931"/>
<feature type="transmembrane region" description="Helical" evidence="7">
    <location>
        <begin position="151"/>
        <end position="176"/>
    </location>
</feature>
<evidence type="ECO:0000313" key="9">
    <source>
        <dbReference type="Proteomes" id="UP000009881"/>
    </source>
</evidence>
<dbReference type="OrthoDB" id="9781030at2"/>
<feature type="transmembrane region" description="Helical" evidence="7">
    <location>
        <begin position="226"/>
        <end position="247"/>
    </location>
</feature>
<evidence type="ECO:0000256" key="5">
    <source>
        <dbReference type="ARBA" id="ARBA00023136"/>
    </source>
</evidence>
<dbReference type="PIRSF" id="PIRSF035875">
    <property type="entry name" value="RNase_BN"/>
    <property type="match status" value="1"/>
</dbReference>
<reference evidence="8 9" key="1">
    <citation type="journal article" date="2013" name="Genome Announc.">
        <title>Draft Genome Sequence of an Alphaproteobacterium, Caenispirillum salinarum AK4(T), Isolated from a Solar Saltern.</title>
        <authorList>
            <person name="Khatri I."/>
            <person name="Singh A."/>
            <person name="Korpole S."/>
            <person name="Pinnaka A.K."/>
            <person name="Subramanian S."/>
        </authorList>
    </citation>
    <scope>NUCLEOTIDE SEQUENCE [LARGE SCALE GENOMIC DNA]</scope>
    <source>
        <strain evidence="8 9">AK4</strain>
    </source>
</reference>